<sequence>MEHPDFETRLMNQLKNDRVKNYFNRIDKKNRADALVNYTSLFVPMVKSYKQSRLDLFSKFLKEYTSFKNSTKISFGNILTKNATRYECWDMWKSQLVSSDMERMVKLVHEFLEGFGIVTCLWKINDIRDIARLSKFLNRHIESGDLLAMLSVNQTYKEALQVILTETKTPSRSSYRRILKVLKPISDTEDFYDFLTAVDLHRGPTYEQLWMAMKQFFEYSEDQQKNYIETNFGDSNSSLAQFFKTIQPSSVDDLDVTLMKTWEQWTTHQMFGLIDLAWKSHVMKRFYPENEKNKQTIEMVERVLDENVSYKDCEHFWDIGKDDDRARLLKELIVILDDTFGKMSCETKPPLPSPDNMHLPL</sequence>
<protein>
    <submittedName>
        <fullName evidence="1">Uncharacterized protein</fullName>
    </submittedName>
</protein>
<dbReference type="AlphaFoldDB" id="G0PDN6"/>
<proteinExistence type="predicted"/>
<reference evidence="2" key="1">
    <citation type="submission" date="2011-07" db="EMBL/GenBank/DDBJ databases">
        <authorList>
            <consortium name="Caenorhabditis brenneri Sequencing and Analysis Consortium"/>
            <person name="Wilson R.K."/>
        </authorList>
    </citation>
    <scope>NUCLEOTIDE SEQUENCE [LARGE SCALE GENOMIC DNA]</scope>
    <source>
        <strain evidence="2">PB2801</strain>
    </source>
</reference>
<organism evidence="2">
    <name type="scientific">Caenorhabditis brenneri</name>
    <name type="common">Nematode worm</name>
    <dbReference type="NCBI Taxonomy" id="135651"/>
    <lineage>
        <taxon>Eukaryota</taxon>
        <taxon>Metazoa</taxon>
        <taxon>Ecdysozoa</taxon>
        <taxon>Nematoda</taxon>
        <taxon>Chromadorea</taxon>
        <taxon>Rhabditida</taxon>
        <taxon>Rhabditina</taxon>
        <taxon>Rhabditomorpha</taxon>
        <taxon>Rhabditoidea</taxon>
        <taxon>Rhabditidae</taxon>
        <taxon>Peloderinae</taxon>
        <taxon>Caenorhabditis</taxon>
    </lineage>
</organism>
<dbReference type="InParanoid" id="G0PDN6"/>
<dbReference type="HOGENOM" id="CLU_765538_0_0_1"/>
<evidence type="ECO:0000313" key="2">
    <source>
        <dbReference type="Proteomes" id="UP000008068"/>
    </source>
</evidence>
<accession>G0PDN6</accession>
<dbReference type="EMBL" id="GL380282">
    <property type="protein sequence ID" value="EGT51917.1"/>
    <property type="molecule type" value="Genomic_DNA"/>
</dbReference>
<name>G0PDN6_CAEBE</name>
<evidence type="ECO:0000313" key="1">
    <source>
        <dbReference type="EMBL" id="EGT51917.1"/>
    </source>
</evidence>
<dbReference type="Proteomes" id="UP000008068">
    <property type="component" value="Unassembled WGS sequence"/>
</dbReference>
<keyword evidence="2" id="KW-1185">Reference proteome</keyword>
<gene>
    <name evidence="1" type="ORF">CAEBREN_04036</name>
</gene>